<keyword evidence="2" id="KW-1185">Reference proteome</keyword>
<evidence type="ECO:0000313" key="1">
    <source>
        <dbReference type="EMBL" id="GMF10524.1"/>
    </source>
</evidence>
<dbReference type="AlphaFoldDB" id="A0A9W6TD48"/>
<dbReference type="OrthoDB" id="145169at2759"/>
<protein>
    <submittedName>
        <fullName evidence="1">Unnamed protein product</fullName>
    </submittedName>
</protein>
<organism evidence="1 2">
    <name type="scientific">Phytophthora lilii</name>
    <dbReference type="NCBI Taxonomy" id="2077276"/>
    <lineage>
        <taxon>Eukaryota</taxon>
        <taxon>Sar</taxon>
        <taxon>Stramenopiles</taxon>
        <taxon>Oomycota</taxon>
        <taxon>Peronosporomycetes</taxon>
        <taxon>Peronosporales</taxon>
        <taxon>Peronosporaceae</taxon>
        <taxon>Phytophthora</taxon>
    </lineage>
</organism>
<accession>A0A9W6TD48</accession>
<dbReference type="EMBL" id="BSXW01000045">
    <property type="protein sequence ID" value="GMF10524.1"/>
    <property type="molecule type" value="Genomic_DNA"/>
</dbReference>
<name>A0A9W6TD48_9STRA</name>
<dbReference type="Proteomes" id="UP001165083">
    <property type="component" value="Unassembled WGS sequence"/>
</dbReference>
<gene>
    <name evidence="1" type="ORF">Plil01_000132200</name>
</gene>
<evidence type="ECO:0000313" key="2">
    <source>
        <dbReference type="Proteomes" id="UP001165083"/>
    </source>
</evidence>
<reference evidence="1" key="1">
    <citation type="submission" date="2023-04" db="EMBL/GenBank/DDBJ databases">
        <title>Phytophthora lilii NBRC 32176.</title>
        <authorList>
            <person name="Ichikawa N."/>
            <person name="Sato H."/>
            <person name="Tonouchi N."/>
        </authorList>
    </citation>
    <scope>NUCLEOTIDE SEQUENCE</scope>
    <source>
        <strain evidence="1">NBRC 32176</strain>
    </source>
</reference>
<sequence>MTGQRAEDPDEDDLLANLDVAYRREQIRSRVQRSRTRKKRRIMQEIDPMTAQCFQPLSEKEKYHCMELLRVALGADGLDECTCKRIDPMTAQCFQPLSEKEKYHCMELLRVALGADGLDECTCAICDRLVLQRDVERKDGSD</sequence>
<comment type="caution">
    <text evidence="1">The sequence shown here is derived from an EMBL/GenBank/DDBJ whole genome shotgun (WGS) entry which is preliminary data.</text>
</comment>
<proteinExistence type="predicted"/>